<feature type="domain" description="Helix-turn-helix" evidence="1">
    <location>
        <begin position="67"/>
        <end position="111"/>
    </location>
</feature>
<dbReference type="NCBIfam" id="TIGR01764">
    <property type="entry name" value="excise"/>
    <property type="match status" value="1"/>
</dbReference>
<gene>
    <name evidence="2" type="ORF">GCM10009741_53420</name>
</gene>
<dbReference type="InterPro" id="IPR009061">
    <property type="entry name" value="DNA-bd_dom_put_sf"/>
</dbReference>
<dbReference type="Proteomes" id="UP001500363">
    <property type="component" value="Unassembled WGS sequence"/>
</dbReference>
<dbReference type="Pfam" id="PF12728">
    <property type="entry name" value="HTH_17"/>
    <property type="match status" value="1"/>
</dbReference>
<evidence type="ECO:0000313" key="2">
    <source>
        <dbReference type="EMBL" id="GAA1543471.1"/>
    </source>
</evidence>
<evidence type="ECO:0000313" key="3">
    <source>
        <dbReference type="Proteomes" id="UP001500363"/>
    </source>
</evidence>
<comment type="caution">
    <text evidence="2">The sequence shown here is derived from an EMBL/GenBank/DDBJ whole genome shotgun (WGS) entry which is preliminary data.</text>
</comment>
<sequence length="137" mass="15091">MPITSPPRDRLRELEMIIAGGGEITIVEGESSLRVGGETLAAMRQIIAALNSGSVSLLLGDARDTELTSQEVADLLNVSRPYVVKLAREGKLPHKRVGNRHRFLLSDVQEYDQRHRVEREQALTAIVPSSGYDPADF</sequence>
<dbReference type="InterPro" id="IPR010093">
    <property type="entry name" value="SinI_DNA-bd"/>
</dbReference>
<name>A0ABP4MFC1_9ACTN</name>
<reference evidence="3" key="1">
    <citation type="journal article" date="2019" name="Int. J. Syst. Evol. Microbiol.">
        <title>The Global Catalogue of Microorganisms (GCM) 10K type strain sequencing project: providing services to taxonomists for standard genome sequencing and annotation.</title>
        <authorList>
            <consortium name="The Broad Institute Genomics Platform"/>
            <consortium name="The Broad Institute Genome Sequencing Center for Infectious Disease"/>
            <person name="Wu L."/>
            <person name="Ma J."/>
        </authorList>
    </citation>
    <scope>NUCLEOTIDE SEQUENCE [LARGE SCALE GENOMIC DNA]</scope>
    <source>
        <strain evidence="3">JCM 14303</strain>
    </source>
</reference>
<dbReference type="InterPro" id="IPR041657">
    <property type="entry name" value="HTH_17"/>
</dbReference>
<dbReference type="SUPFAM" id="SSF46955">
    <property type="entry name" value="Putative DNA-binding domain"/>
    <property type="match status" value="1"/>
</dbReference>
<accession>A0ABP4MFC1</accession>
<organism evidence="2 3">
    <name type="scientific">Kribbella lupini</name>
    <dbReference type="NCBI Taxonomy" id="291602"/>
    <lineage>
        <taxon>Bacteria</taxon>
        <taxon>Bacillati</taxon>
        <taxon>Actinomycetota</taxon>
        <taxon>Actinomycetes</taxon>
        <taxon>Propionibacteriales</taxon>
        <taxon>Kribbellaceae</taxon>
        <taxon>Kribbella</taxon>
    </lineage>
</organism>
<dbReference type="EMBL" id="BAAANC010000003">
    <property type="protein sequence ID" value="GAA1543471.1"/>
    <property type="molecule type" value="Genomic_DNA"/>
</dbReference>
<evidence type="ECO:0000259" key="1">
    <source>
        <dbReference type="Pfam" id="PF12728"/>
    </source>
</evidence>
<proteinExistence type="predicted"/>
<protein>
    <recommendedName>
        <fullName evidence="1">Helix-turn-helix domain-containing protein</fullName>
    </recommendedName>
</protein>
<keyword evidence="3" id="KW-1185">Reference proteome</keyword>